<dbReference type="InterPro" id="IPR029063">
    <property type="entry name" value="SAM-dependent_MTases_sf"/>
</dbReference>
<organism evidence="3 4">
    <name type="scientific">Lachnellula arida</name>
    <dbReference type="NCBI Taxonomy" id="1316785"/>
    <lineage>
        <taxon>Eukaryota</taxon>
        <taxon>Fungi</taxon>
        <taxon>Dikarya</taxon>
        <taxon>Ascomycota</taxon>
        <taxon>Pezizomycotina</taxon>
        <taxon>Leotiomycetes</taxon>
        <taxon>Helotiales</taxon>
        <taxon>Lachnaceae</taxon>
        <taxon>Lachnellula</taxon>
    </lineage>
</organism>
<gene>
    <name evidence="3" type="ORF">LARI1_G003751</name>
</gene>
<dbReference type="Pfam" id="PF11899">
    <property type="entry name" value="DUF3419"/>
    <property type="match status" value="1"/>
</dbReference>
<sequence>MASFIPRTLPMDLHAKFYLVGATLFLLVGIILTLTLRPSSKGNEESPSAFESFLRFFYASFLKPHNGDGTGNGQQDALESFYKAQAGVYDTTRKRLLRGREDMLGLAAAQLVHKSDTEGTHDVKRIWVDIGGGTGWNIEAMSEFVSVPEFFSSVYLVDFSPSLCEVARKRFARLGWKNVKVVCQDARTFRLEDHEDNTPDAVTFRRSSASNYYAEDGPNVGGADLITLSYSLSMIPDFYSVIDSLSSLLAPSGIIGVIDFYVQSIVDLSCRNYTGGAINRHVNWFGRLFWRAWFDVDRVGLEPGRRDYLEYRFGTILGADSRNYLLGSIPYYMWLGCSKKPTSLNTPNYPHEIVDRLDAAVTESPYLSPVNHTQALSRTVESSTPPELRSKAFDAAIINLSANLPLPSFFYQNHHWRIHYDDQLKKHTQFKHEYIYAFTWEDSRVDNRLLKLGSEDVVLAITSAGDNILSYALSSPARIHAVDMNPNQNHLLELKVAAYSALPYADFWKLFGEGRHADFRSLLISRLSPHMSSRAFQYWLNNTHVFMSSRGKGLYETGGSRHAIRIIRLLARTLGFRTQIKALLSAKTLNEQREIWAKDIRPILMSRLLNYLLVSQEKFLWAALGVPPNQLAMIEADHLHPAPESTPSPSSSPPLSHSQKKPNSTRGQAVWEYMAQTLDPVIDSSLLGTDNPYYLICLHGSYTPRCHPDYLSPQSHHKLSRTPAFDGLRIHTDSINDVVSRLAPNTLTVAVLMDSMDWLHPCDEDPSSSSSANTQITQLNRALKIGGRVLLRSAALVPWYVPVFEGLGFGAKRVGARIKGSCIDRVNMYASCYVLTKIRNLPAVDSNTRARGGSVDLEDFEI</sequence>
<evidence type="ECO:0000256" key="2">
    <source>
        <dbReference type="SAM" id="Phobius"/>
    </source>
</evidence>
<feature type="region of interest" description="Disordered" evidence="1">
    <location>
        <begin position="640"/>
        <end position="663"/>
    </location>
</feature>
<dbReference type="OrthoDB" id="10253390at2759"/>
<dbReference type="CDD" id="cd02440">
    <property type="entry name" value="AdoMet_MTases"/>
    <property type="match status" value="1"/>
</dbReference>
<keyword evidence="2" id="KW-0472">Membrane</keyword>
<dbReference type="PANTHER" id="PTHR47473:SF1">
    <property type="entry name" value="METHYLTRANSFERASE DOMAIN-CONTAINING PROTEIN"/>
    <property type="match status" value="1"/>
</dbReference>
<feature type="transmembrane region" description="Helical" evidence="2">
    <location>
        <begin position="17"/>
        <end position="36"/>
    </location>
</feature>
<keyword evidence="4" id="KW-1185">Reference proteome</keyword>
<name>A0A8T9BKR7_9HELO</name>
<dbReference type="InterPro" id="IPR021829">
    <property type="entry name" value="DUF3419"/>
</dbReference>
<evidence type="ECO:0000313" key="4">
    <source>
        <dbReference type="Proteomes" id="UP000469559"/>
    </source>
</evidence>
<keyword evidence="2" id="KW-0812">Transmembrane</keyword>
<dbReference type="EMBL" id="QGMF01000137">
    <property type="protein sequence ID" value="TVY18929.1"/>
    <property type="molecule type" value="Genomic_DNA"/>
</dbReference>
<dbReference type="PANTHER" id="PTHR47473">
    <property type="entry name" value="BTA1P"/>
    <property type="match status" value="1"/>
</dbReference>
<evidence type="ECO:0000313" key="3">
    <source>
        <dbReference type="EMBL" id="TVY18929.1"/>
    </source>
</evidence>
<dbReference type="SUPFAM" id="SSF53335">
    <property type="entry name" value="S-adenosyl-L-methionine-dependent methyltransferases"/>
    <property type="match status" value="1"/>
</dbReference>
<reference evidence="3 4" key="1">
    <citation type="submission" date="2018-05" db="EMBL/GenBank/DDBJ databases">
        <title>Whole genome sequencing for identification of molecular markers to develop diagnostic detection tools for the regulated plant pathogen Lachnellula willkommii.</title>
        <authorList>
            <person name="Giroux E."/>
            <person name="Bilodeau G."/>
        </authorList>
    </citation>
    <scope>NUCLEOTIDE SEQUENCE [LARGE SCALE GENOMIC DNA]</scope>
    <source>
        <strain evidence="3 4">CBS 203.66</strain>
    </source>
</reference>
<dbReference type="Proteomes" id="UP000469559">
    <property type="component" value="Unassembled WGS sequence"/>
</dbReference>
<keyword evidence="2" id="KW-1133">Transmembrane helix</keyword>
<protein>
    <recommendedName>
        <fullName evidence="5">Protein-L-isoaspartate O-methyltransferase</fullName>
    </recommendedName>
</protein>
<dbReference type="Gene3D" id="3.40.50.150">
    <property type="entry name" value="Vaccinia Virus protein VP39"/>
    <property type="match status" value="1"/>
</dbReference>
<comment type="caution">
    <text evidence="3">The sequence shown here is derived from an EMBL/GenBank/DDBJ whole genome shotgun (WGS) entry which is preliminary data.</text>
</comment>
<accession>A0A8T9BKR7</accession>
<proteinExistence type="predicted"/>
<evidence type="ECO:0000256" key="1">
    <source>
        <dbReference type="SAM" id="MobiDB-lite"/>
    </source>
</evidence>
<evidence type="ECO:0008006" key="5">
    <source>
        <dbReference type="Google" id="ProtNLM"/>
    </source>
</evidence>
<dbReference type="Pfam" id="PF13489">
    <property type="entry name" value="Methyltransf_23"/>
    <property type="match status" value="1"/>
</dbReference>
<dbReference type="AlphaFoldDB" id="A0A8T9BKR7"/>